<name>A0ABV5SH36_9ACTN</name>
<dbReference type="Proteomes" id="UP001589532">
    <property type="component" value="Unassembled WGS sequence"/>
</dbReference>
<organism evidence="2 3">
    <name type="scientific">Nonomuraea helvata</name>
    <dbReference type="NCBI Taxonomy" id="37484"/>
    <lineage>
        <taxon>Bacteria</taxon>
        <taxon>Bacillati</taxon>
        <taxon>Actinomycetota</taxon>
        <taxon>Actinomycetes</taxon>
        <taxon>Streptosporangiales</taxon>
        <taxon>Streptosporangiaceae</taxon>
        <taxon>Nonomuraea</taxon>
    </lineage>
</organism>
<proteinExistence type="predicted"/>
<keyword evidence="3" id="KW-1185">Reference proteome</keyword>
<sequence>MTSAHRGRASGDPQHVIELLVDDVDIGKSAPTSQSSDGAAVARDES</sequence>
<comment type="caution">
    <text evidence="2">The sequence shown here is derived from an EMBL/GenBank/DDBJ whole genome shotgun (WGS) entry which is preliminary data.</text>
</comment>
<evidence type="ECO:0000313" key="3">
    <source>
        <dbReference type="Proteomes" id="UP001589532"/>
    </source>
</evidence>
<accession>A0ABV5SH36</accession>
<reference evidence="2 3" key="1">
    <citation type="submission" date="2024-09" db="EMBL/GenBank/DDBJ databases">
        <authorList>
            <person name="Sun Q."/>
            <person name="Mori K."/>
        </authorList>
    </citation>
    <scope>NUCLEOTIDE SEQUENCE [LARGE SCALE GENOMIC DNA]</scope>
    <source>
        <strain evidence="2 3">JCM 3143</strain>
    </source>
</reference>
<evidence type="ECO:0000256" key="1">
    <source>
        <dbReference type="SAM" id="MobiDB-lite"/>
    </source>
</evidence>
<evidence type="ECO:0008006" key="4">
    <source>
        <dbReference type="Google" id="ProtNLM"/>
    </source>
</evidence>
<protein>
    <recommendedName>
        <fullName evidence="4">Transposase</fullName>
    </recommendedName>
</protein>
<dbReference type="EMBL" id="JBHMBW010000104">
    <property type="protein sequence ID" value="MFB9631005.1"/>
    <property type="molecule type" value="Genomic_DNA"/>
</dbReference>
<evidence type="ECO:0000313" key="2">
    <source>
        <dbReference type="EMBL" id="MFB9631005.1"/>
    </source>
</evidence>
<feature type="region of interest" description="Disordered" evidence="1">
    <location>
        <begin position="27"/>
        <end position="46"/>
    </location>
</feature>
<gene>
    <name evidence="2" type="ORF">ACFFSA_48740</name>
</gene>
<dbReference type="RefSeq" id="WP_344999290.1">
    <property type="nucleotide sequence ID" value="NZ_BAAAXV010000009.1"/>
</dbReference>